<dbReference type="RefSeq" id="WP_317793767.1">
    <property type="nucleotide sequence ID" value="NZ_AP028461.1"/>
</dbReference>
<dbReference type="SUPFAM" id="SSF81301">
    <property type="entry name" value="Nucleotidyltransferase"/>
    <property type="match status" value="1"/>
</dbReference>
<sequence length="197" mass="22148">MRTPPLPPPSVFATPEQMAQRVVGDRSPDRPSAPITLSPYDPDWPARYRRAEVRIRAALQDRVLQLDHVGSTAVPGLPAKDRIDIDLIVADPADEDAYVPDLTAAGYLLRARDPHWYQHRCLWTADHDINLHVFGPDCDEHLRHIVFRDWLRSHPEDRDLYAAEKSAAAARSPLSTAGYIQGKTDVIVAILRRAGLR</sequence>
<dbReference type="PANTHER" id="PTHR34822:SF1">
    <property type="entry name" value="GRPB FAMILY PROTEIN"/>
    <property type="match status" value="1"/>
</dbReference>
<proteinExistence type="predicted"/>
<dbReference type="InterPro" id="IPR043519">
    <property type="entry name" value="NT_sf"/>
</dbReference>
<protein>
    <submittedName>
        <fullName evidence="2">GrpB family protein</fullName>
    </submittedName>
</protein>
<dbReference type="Proteomes" id="UP001597183">
    <property type="component" value="Unassembled WGS sequence"/>
</dbReference>
<evidence type="ECO:0000256" key="1">
    <source>
        <dbReference type="SAM" id="MobiDB-lite"/>
    </source>
</evidence>
<feature type="compositionally biased region" description="Pro residues" evidence="1">
    <location>
        <begin position="1"/>
        <end position="10"/>
    </location>
</feature>
<dbReference type="Pfam" id="PF04229">
    <property type="entry name" value="GrpB"/>
    <property type="match status" value="1"/>
</dbReference>
<organism evidence="2 3">
    <name type="scientific">Actinoplanes sichuanensis</name>
    <dbReference type="NCBI Taxonomy" id="512349"/>
    <lineage>
        <taxon>Bacteria</taxon>
        <taxon>Bacillati</taxon>
        <taxon>Actinomycetota</taxon>
        <taxon>Actinomycetes</taxon>
        <taxon>Micromonosporales</taxon>
        <taxon>Micromonosporaceae</taxon>
        <taxon>Actinoplanes</taxon>
    </lineage>
</organism>
<feature type="region of interest" description="Disordered" evidence="1">
    <location>
        <begin position="1"/>
        <end position="38"/>
    </location>
</feature>
<reference evidence="3" key="1">
    <citation type="journal article" date="2019" name="Int. J. Syst. Evol. Microbiol.">
        <title>The Global Catalogue of Microorganisms (GCM) 10K type strain sequencing project: providing services to taxonomists for standard genome sequencing and annotation.</title>
        <authorList>
            <consortium name="The Broad Institute Genomics Platform"/>
            <consortium name="The Broad Institute Genome Sequencing Center for Infectious Disease"/>
            <person name="Wu L."/>
            <person name="Ma J."/>
        </authorList>
    </citation>
    <scope>NUCLEOTIDE SEQUENCE [LARGE SCALE GENOMIC DNA]</scope>
    <source>
        <strain evidence="3">CCM 7526</strain>
    </source>
</reference>
<dbReference type="EMBL" id="JBHTMK010000044">
    <property type="protein sequence ID" value="MFD1370460.1"/>
    <property type="molecule type" value="Genomic_DNA"/>
</dbReference>
<name>A0ABW4AJS3_9ACTN</name>
<gene>
    <name evidence="2" type="ORF">ACFQ5G_34435</name>
</gene>
<dbReference type="Gene3D" id="3.30.460.10">
    <property type="entry name" value="Beta Polymerase, domain 2"/>
    <property type="match status" value="1"/>
</dbReference>
<comment type="caution">
    <text evidence="2">The sequence shown here is derived from an EMBL/GenBank/DDBJ whole genome shotgun (WGS) entry which is preliminary data.</text>
</comment>
<evidence type="ECO:0000313" key="3">
    <source>
        <dbReference type="Proteomes" id="UP001597183"/>
    </source>
</evidence>
<dbReference type="PANTHER" id="PTHR34822">
    <property type="entry name" value="GRPB DOMAIN PROTEIN (AFU_ORTHOLOGUE AFUA_1G01530)"/>
    <property type="match status" value="1"/>
</dbReference>
<dbReference type="InterPro" id="IPR007344">
    <property type="entry name" value="GrpB/CoaE"/>
</dbReference>
<accession>A0ABW4AJS3</accession>
<evidence type="ECO:0000313" key="2">
    <source>
        <dbReference type="EMBL" id="MFD1370460.1"/>
    </source>
</evidence>
<keyword evidence="3" id="KW-1185">Reference proteome</keyword>